<keyword evidence="5 7" id="KW-0418">Kinase</keyword>
<sequence>MARGAIREGLARTGRILRSGTGSLGGRLLALTIAFVLTASVLIFFPSAANFRNSWLGERANAAHLAAIAAELAEDNLSEEAVRELLDGADAIAVARIAGGATELVLGADTGNAPLLDEDQTRRRPLREMAAVITTFTGPADRLIVLTAIPQTRPDERILVILPEAPLREALIGFSARLFWFALFASLATGALIYLALLVLFVGPMRRLSLSMTRFQENPSDARRVLSPGKRHDEIGEAERALAAMQADILAAIRQRERLASLGLAVARINHDLRNVFASAQLVSDRLAMSEDARTAAMGQRLVRAIGRGIRLCSDVLEYGRSGEAHPELQPVILAPLVEEIAGELLARSDGVIWENAIAPDITVMADRDMLHRLFGNLIRNAATAMKDQDGARLTASAHASGDEVHITLADTGPGIPGRVQARLFEPFSSGGGEGSTGLGLSIARELAGLMAGAITLQSTGPEGTVFVVSLKGAD</sequence>
<evidence type="ECO:0000313" key="7">
    <source>
        <dbReference type="EMBL" id="AZU04999.1"/>
    </source>
</evidence>
<proteinExistence type="predicted"/>
<dbReference type="SUPFAM" id="SSF55874">
    <property type="entry name" value="ATPase domain of HSP90 chaperone/DNA topoisomerase II/histidine kinase"/>
    <property type="match status" value="1"/>
</dbReference>
<dbReference type="SMART" id="SM00387">
    <property type="entry name" value="HATPase_c"/>
    <property type="match status" value="1"/>
</dbReference>
<dbReference type="PANTHER" id="PTHR44936">
    <property type="entry name" value="SENSOR PROTEIN CREC"/>
    <property type="match status" value="1"/>
</dbReference>
<comment type="catalytic activity">
    <reaction evidence="1">
        <text>ATP + protein L-histidine = ADP + protein N-phospho-L-histidine.</text>
        <dbReference type="EC" id="2.7.13.3"/>
    </reaction>
</comment>
<dbReference type="InterPro" id="IPR003594">
    <property type="entry name" value="HATPase_dom"/>
</dbReference>
<protein>
    <recommendedName>
        <fullName evidence="2">histidine kinase</fullName>
        <ecNumber evidence="2">2.7.13.3</ecNumber>
    </recommendedName>
</protein>
<organism evidence="7 8">
    <name type="scientific">Glycocaulis alkaliphilus</name>
    <dbReference type="NCBI Taxonomy" id="1434191"/>
    <lineage>
        <taxon>Bacteria</taxon>
        <taxon>Pseudomonadati</taxon>
        <taxon>Pseudomonadota</taxon>
        <taxon>Alphaproteobacteria</taxon>
        <taxon>Maricaulales</taxon>
        <taxon>Maricaulaceae</taxon>
        <taxon>Glycocaulis</taxon>
    </lineage>
</organism>
<dbReference type="EMBL" id="CP018911">
    <property type="protein sequence ID" value="AZU04999.1"/>
    <property type="molecule type" value="Genomic_DNA"/>
</dbReference>
<name>A0A3T0ECH8_9PROT</name>
<dbReference type="Pfam" id="PF02518">
    <property type="entry name" value="HATPase_c"/>
    <property type="match status" value="1"/>
</dbReference>
<dbReference type="Proteomes" id="UP000286954">
    <property type="component" value="Chromosome"/>
</dbReference>
<dbReference type="OrthoDB" id="9784218at2"/>
<gene>
    <name evidence="7" type="ORF">X907_2485</name>
</gene>
<evidence type="ECO:0000256" key="1">
    <source>
        <dbReference type="ARBA" id="ARBA00000085"/>
    </source>
</evidence>
<keyword evidence="6" id="KW-0067">ATP-binding</keyword>
<evidence type="ECO:0000256" key="3">
    <source>
        <dbReference type="ARBA" id="ARBA00022679"/>
    </source>
</evidence>
<accession>A0A3T0ECH8</accession>
<dbReference type="InterPro" id="IPR050980">
    <property type="entry name" value="2C_sensor_his_kinase"/>
</dbReference>
<dbReference type="PROSITE" id="PS50109">
    <property type="entry name" value="HIS_KIN"/>
    <property type="match status" value="1"/>
</dbReference>
<dbReference type="PRINTS" id="PR00344">
    <property type="entry name" value="BCTRLSENSOR"/>
</dbReference>
<dbReference type="Gene3D" id="3.30.565.10">
    <property type="entry name" value="Histidine kinase-like ATPase, C-terminal domain"/>
    <property type="match status" value="1"/>
</dbReference>
<dbReference type="GO" id="GO:0005524">
    <property type="term" value="F:ATP binding"/>
    <property type="evidence" value="ECO:0007669"/>
    <property type="project" value="UniProtKB-KW"/>
</dbReference>
<dbReference type="InterPro" id="IPR004358">
    <property type="entry name" value="Sig_transdc_His_kin-like_C"/>
</dbReference>
<keyword evidence="3" id="KW-0808">Transferase</keyword>
<dbReference type="EC" id="2.7.13.3" evidence="2"/>
<keyword evidence="4" id="KW-0547">Nucleotide-binding</keyword>
<dbReference type="PANTHER" id="PTHR44936:SF10">
    <property type="entry name" value="SENSOR PROTEIN RSTB"/>
    <property type="match status" value="1"/>
</dbReference>
<evidence type="ECO:0000313" key="8">
    <source>
        <dbReference type="Proteomes" id="UP000286954"/>
    </source>
</evidence>
<evidence type="ECO:0000256" key="4">
    <source>
        <dbReference type="ARBA" id="ARBA00022741"/>
    </source>
</evidence>
<dbReference type="InterPro" id="IPR036890">
    <property type="entry name" value="HATPase_C_sf"/>
</dbReference>
<keyword evidence="8" id="KW-1185">Reference proteome</keyword>
<evidence type="ECO:0000256" key="2">
    <source>
        <dbReference type="ARBA" id="ARBA00012438"/>
    </source>
</evidence>
<dbReference type="Gene3D" id="1.10.287.130">
    <property type="match status" value="1"/>
</dbReference>
<evidence type="ECO:0000256" key="5">
    <source>
        <dbReference type="ARBA" id="ARBA00022777"/>
    </source>
</evidence>
<dbReference type="KEGG" id="gak:X907_2485"/>
<dbReference type="GO" id="GO:0004673">
    <property type="term" value="F:protein histidine kinase activity"/>
    <property type="evidence" value="ECO:0007669"/>
    <property type="project" value="UniProtKB-EC"/>
</dbReference>
<dbReference type="RefSeq" id="WP_127568415.1">
    <property type="nucleotide sequence ID" value="NZ_BMFB01000001.1"/>
</dbReference>
<reference evidence="7 8" key="1">
    <citation type="submission" date="2016-12" db="EMBL/GenBank/DDBJ databases">
        <title>The genome of dimorphic prosthecate Glycocaulis alkaliphilus 6b-8t, isolated from crude oil dictates its adaptability in petroleum environments.</title>
        <authorList>
            <person name="Wu X.-L."/>
            <person name="Geng S."/>
        </authorList>
    </citation>
    <scope>NUCLEOTIDE SEQUENCE [LARGE SCALE GENOMIC DNA]</scope>
    <source>
        <strain evidence="7 8">6B-8</strain>
    </source>
</reference>
<dbReference type="InterPro" id="IPR005467">
    <property type="entry name" value="His_kinase_dom"/>
</dbReference>
<dbReference type="AlphaFoldDB" id="A0A3T0ECH8"/>
<evidence type="ECO:0000256" key="6">
    <source>
        <dbReference type="ARBA" id="ARBA00022840"/>
    </source>
</evidence>